<name>A0A7T8K261_CALRO</name>
<accession>A0A7T8K261</accession>
<dbReference type="EMBL" id="CP045900">
    <property type="protein sequence ID" value="QQP42055.1"/>
    <property type="molecule type" value="Genomic_DNA"/>
</dbReference>
<dbReference type="Proteomes" id="UP000595437">
    <property type="component" value="Chromosome 11"/>
</dbReference>
<protein>
    <submittedName>
        <fullName evidence="1">Sorting nexin13like</fullName>
    </submittedName>
</protein>
<reference evidence="2" key="1">
    <citation type="submission" date="2021-01" db="EMBL/GenBank/DDBJ databases">
        <title>Caligus Genome Assembly.</title>
        <authorList>
            <person name="Gallardo-Escarate C."/>
        </authorList>
    </citation>
    <scope>NUCLEOTIDE SEQUENCE [LARGE SCALE GENOMIC DNA]</scope>
</reference>
<sequence length="108" mass="12270">MERKNLENRLSTLHSYLREVLLTENLQEFPGLLDLVRKFLDQAGYEKERLESSTNVTNVLVNPLKNSVKSVSKTVTAVPSNLLNTVDTFMDGVTKALLQNKSENFDEK</sequence>
<dbReference type="AlphaFoldDB" id="A0A7T8K261"/>
<proteinExistence type="predicted"/>
<keyword evidence="2" id="KW-1185">Reference proteome</keyword>
<gene>
    <name evidence="1" type="ORF">FKW44_016602</name>
</gene>
<evidence type="ECO:0000313" key="1">
    <source>
        <dbReference type="EMBL" id="QQP42055.1"/>
    </source>
</evidence>
<dbReference type="OrthoDB" id="5772781at2759"/>
<feature type="non-terminal residue" evidence="1">
    <location>
        <position position="108"/>
    </location>
</feature>
<evidence type="ECO:0000313" key="2">
    <source>
        <dbReference type="Proteomes" id="UP000595437"/>
    </source>
</evidence>
<organism evidence="1 2">
    <name type="scientific">Caligus rogercresseyi</name>
    <name type="common">Sea louse</name>
    <dbReference type="NCBI Taxonomy" id="217165"/>
    <lineage>
        <taxon>Eukaryota</taxon>
        <taxon>Metazoa</taxon>
        <taxon>Ecdysozoa</taxon>
        <taxon>Arthropoda</taxon>
        <taxon>Crustacea</taxon>
        <taxon>Multicrustacea</taxon>
        <taxon>Hexanauplia</taxon>
        <taxon>Copepoda</taxon>
        <taxon>Siphonostomatoida</taxon>
        <taxon>Caligidae</taxon>
        <taxon>Caligus</taxon>
    </lineage>
</organism>